<keyword evidence="3" id="KW-0670">Pyruvate</keyword>
<feature type="compositionally biased region" description="Low complexity" evidence="1">
    <location>
        <begin position="16"/>
        <end position="27"/>
    </location>
</feature>
<evidence type="ECO:0000313" key="3">
    <source>
        <dbReference type="EMBL" id="MBB4018188.1"/>
    </source>
</evidence>
<reference evidence="3 4" key="1">
    <citation type="submission" date="2020-08" db="EMBL/GenBank/DDBJ databases">
        <title>Genomic Encyclopedia of Type Strains, Phase IV (KMG-IV): sequencing the most valuable type-strain genomes for metagenomic binning, comparative biology and taxonomic classification.</title>
        <authorList>
            <person name="Goeker M."/>
        </authorList>
    </citation>
    <scope>NUCLEOTIDE SEQUENCE [LARGE SCALE GENOMIC DNA]</scope>
    <source>
        <strain evidence="3 4">DSM 103737</strain>
    </source>
</reference>
<keyword evidence="2" id="KW-1133">Transmembrane helix</keyword>
<comment type="caution">
    <text evidence="3">The sequence shown here is derived from an EMBL/GenBank/DDBJ whole genome shotgun (WGS) entry which is preliminary data.</text>
</comment>
<keyword evidence="4" id="KW-1185">Reference proteome</keyword>
<dbReference type="EMBL" id="JACIEN010000003">
    <property type="protein sequence ID" value="MBB4018188.1"/>
    <property type="molecule type" value="Genomic_DNA"/>
</dbReference>
<keyword evidence="2" id="KW-0812">Transmembrane</keyword>
<dbReference type="Proteomes" id="UP000577362">
    <property type="component" value="Unassembled WGS sequence"/>
</dbReference>
<feature type="region of interest" description="Disordered" evidence="1">
    <location>
        <begin position="1"/>
        <end position="61"/>
    </location>
</feature>
<feature type="compositionally biased region" description="Pro residues" evidence="1">
    <location>
        <begin position="28"/>
        <end position="53"/>
    </location>
</feature>
<protein>
    <submittedName>
        <fullName evidence="3">Pyruvate/2-oxoglutarate dehydrogenase complex dihydrolipoamide acyltransferase (E2) component</fullName>
    </submittedName>
</protein>
<evidence type="ECO:0000256" key="2">
    <source>
        <dbReference type="SAM" id="Phobius"/>
    </source>
</evidence>
<keyword evidence="3" id="KW-0012">Acyltransferase</keyword>
<dbReference type="GO" id="GO:0016746">
    <property type="term" value="F:acyltransferase activity"/>
    <property type="evidence" value="ECO:0007669"/>
    <property type="project" value="UniProtKB-KW"/>
</dbReference>
<evidence type="ECO:0000313" key="4">
    <source>
        <dbReference type="Proteomes" id="UP000577362"/>
    </source>
</evidence>
<gene>
    <name evidence="3" type="ORF">GGR16_003222</name>
</gene>
<sequence>MSDTGGQRIEPFLPQSAPDAEPAAAPAEPAPAPAPPPASPPAPVEDPPAPPATPSARSLAEQLARIEEKAARLEEKHARSEALMLRLDDKVQATSNLSGELARQSDLAALHDRVARLPGYSALIVAAVIAAVLAASFTVALIKFLPGGIGL</sequence>
<proteinExistence type="predicted"/>
<name>A0A840C3G8_9HYPH</name>
<feature type="transmembrane region" description="Helical" evidence="2">
    <location>
        <begin position="120"/>
        <end position="142"/>
    </location>
</feature>
<dbReference type="RefSeq" id="WP_183317186.1">
    <property type="nucleotide sequence ID" value="NZ_JACIEN010000003.1"/>
</dbReference>
<organism evidence="3 4">
    <name type="scientific">Chelatococcus caeni</name>
    <dbReference type="NCBI Taxonomy" id="1348468"/>
    <lineage>
        <taxon>Bacteria</taxon>
        <taxon>Pseudomonadati</taxon>
        <taxon>Pseudomonadota</taxon>
        <taxon>Alphaproteobacteria</taxon>
        <taxon>Hyphomicrobiales</taxon>
        <taxon>Chelatococcaceae</taxon>
        <taxon>Chelatococcus</taxon>
    </lineage>
</organism>
<keyword evidence="3" id="KW-0808">Transferase</keyword>
<evidence type="ECO:0000256" key="1">
    <source>
        <dbReference type="SAM" id="MobiDB-lite"/>
    </source>
</evidence>
<dbReference type="AlphaFoldDB" id="A0A840C3G8"/>
<keyword evidence="2" id="KW-0472">Membrane</keyword>
<accession>A0A840C3G8</accession>